<dbReference type="STRING" id="1797513.A2782_04040"/>
<evidence type="ECO:0000313" key="2">
    <source>
        <dbReference type="Proteomes" id="UP000177967"/>
    </source>
</evidence>
<organism evidence="1 2">
    <name type="scientific">Candidatus Blackburnbacteria bacterium RIFCSPHIGHO2_01_FULL_43_15b</name>
    <dbReference type="NCBI Taxonomy" id="1797513"/>
    <lineage>
        <taxon>Bacteria</taxon>
        <taxon>Candidatus Blackburniibacteriota</taxon>
    </lineage>
</organism>
<gene>
    <name evidence="1" type="ORF">A2782_04040</name>
</gene>
<dbReference type="Proteomes" id="UP000177967">
    <property type="component" value="Unassembled WGS sequence"/>
</dbReference>
<evidence type="ECO:0000313" key="1">
    <source>
        <dbReference type="EMBL" id="OGY10055.1"/>
    </source>
</evidence>
<protein>
    <submittedName>
        <fullName evidence="1">Uncharacterized protein</fullName>
    </submittedName>
</protein>
<proteinExistence type="predicted"/>
<comment type="caution">
    <text evidence="1">The sequence shown here is derived from an EMBL/GenBank/DDBJ whole genome shotgun (WGS) entry which is preliminary data.</text>
</comment>
<dbReference type="AlphaFoldDB" id="A0A1G1V3V7"/>
<dbReference type="EMBL" id="MHBW01000001">
    <property type="protein sequence ID" value="OGY10055.1"/>
    <property type="molecule type" value="Genomic_DNA"/>
</dbReference>
<reference evidence="1 2" key="1">
    <citation type="journal article" date="2016" name="Nat. Commun.">
        <title>Thousands of microbial genomes shed light on interconnected biogeochemical processes in an aquifer system.</title>
        <authorList>
            <person name="Anantharaman K."/>
            <person name="Brown C.T."/>
            <person name="Hug L.A."/>
            <person name="Sharon I."/>
            <person name="Castelle C.J."/>
            <person name="Probst A.J."/>
            <person name="Thomas B.C."/>
            <person name="Singh A."/>
            <person name="Wilkins M.J."/>
            <person name="Karaoz U."/>
            <person name="Brodie E.L."/>
            <person name="Williams K.H."/>
            <person name="Hubbard S.S."/>
            <person name="Banfield J.F."/>
        </authorList>
    </citation>
    <scope>NUCLEOTIDE SEQUENCE [LARGE SCALE GENOMIC DNA]</scope>
</reference>
<sequence length="98" mass="10884">MTLERNEFREAVEEAAVIIKENRAILVSVTMGTARNIGWVLVSTLAVHRMERQPVPEFAEGMMKGLEEVVPWELIEDAQQGDLSLEVQVLVSFGSGSI</sequence>
<accession>A0A1G1V3V7</accession>
<name>A0A1G1V3V7_9BACT</name>